<dbReference type="InterPro" id="IPR003146">
    <property type="entry name" value="M14A_act_pep"/>
</dbReference>
<evidence type="ECO:0000256" key="4">
    <source>
        <dbReference type="ARBA" id="ARBA00022670"/>
    </source>
</evidence>
<proteinExistence type="inferred from homology"/>
<keyword evidence="9" id="KW-0482">Metalloprotease</keyword>
<evidence type="ECO:0000256" key="1">
    <source>
        <dbReference type="ARBA" id="ARBA00001947"/>
    </source>
</evidence>
<feature type="compositionally biased region" description="Acidic residues" evidence="12">
    <location>
        <begin position="476"/>
        <end position="494"/>
    </location>
</feature>
<comment type="cofactor">
    <cofactor evidence="1">
        <name>Zn(2+)</name>
        <dbReference type="ChEBI" id="CHEBI:29105"/>
    </cofactor>
</comment>
<dbReference type="SMART" id="SM00631">
    <property type="entry name" value="Zn_pept"/>
    <property type="match status" value="1"/>
</dbReference>
<dbReference type="AlphaFoldDB" id="A0A182N1B4"/>
<feature type="compositionally biased region" description="Low complexity" evidence="12">
    <location>
        <begin position="198"/>
        <end position="221"/>
    </location>
</feature>
<dbReference type="PRINTS" id="PR00765">
    <property type="entry name" value="CRBOXYPTASEA"/>
</dbReference>
<evidence type="ECO:0000256" key="7">
    <source>
        <dbReference type="ARBA" id="ARBA00022801"/>
    </source>
</evidence>
<feature type="region of interest" description="Disordered" evidence="12">
    <location>
        <begin position="343"/>
        <end position="517"/>
    </location>
</feature>
<evidence type="ECO:0000313" key="15">
    <source>
        <dbReference type="Proteomes" id="UP000075884"/>
    </source>
</evidence>
<keyword evidence="7" id="KW-0378">Hydrolase</keyword>
<evidence type="ECO:0000256" key="6">
    <source>
        <dbReference type="ARBA" id="ARBA00022729"/>
    </source>
</evidence>
<feature type="compositionally biased region" description="Basic and acidic residues" evidence="12">
    <location>
        <begin position="441"/>
        <end position="456"/>
    </location>
</feature>
<comment type="caution">
    <text evidence="11">Lacks conserved residue(s) required for the propagation of feature annotation.</text>
</comment>
<dbReference type="FunFam" id="3.40.630.10:FF:000084">
    <property type="entry name" value="Carboxypeptidase B2"/>
    <property type="match status" value="1"/>
</dbReference>
<feature type="compositionally biased region" description="Acidic residues" evidence="12">
    <location>
        <begin position="403"/>
        <end position="428"/>
    </location>
</feature>
<dbReference type="PANTHER" id="PTHR11705:SF89">
    <property type="entry name" value="PEPTIDASE M14 CARBOXYPEPTIDASE A DOMAIN-CONTAINING PROTEIN"/>
    <property type="match status" value="1"/>
</dbReference>
<dbReference type="VEuPathDB" id="VectorBase:ADIR001422"/>
<dbReference type="InterPro" id="IPR036990">
    <property type="entry name" value="M14A-like_propep"/>
</dbReference>
<comment type="similarity">
    <text evidence="2 11">Belongs to the peptidase M14 family.</text>
</comment>
<dbReference type="GO" id="GO:0008270">
    <property type="term" value="F:zinc ion binding"/>
    <property type="evidence" value="ECO:0007669"/>
    <property type="project" value="InterPro"/>
</dbReference>
<evidence type="ECO:0000256" key="10">
    <source>
        <dbReference type="ARBA" id="ARBA00023157"/>
    </source>
</evidence>
<dbReference type="Pfam" id="PF02244">
    <property type="entry name" value="Propep_M14"/>
    <property type="match status" value="1"/>
</dbReference>
<keyword evidence="8" id="KW-0862">Zinc</keyword>
<evidence type="ECO:0000256" key="2">
    <source>
        <dbReference type="ARBA" id="ARBA00005988"/>
    </source>
</evidence>
<keyword evidence="3" id="KW-0121">Carboxypeptidase</keyword>
<dbReference type="GO" id="GO:0005615">
    <property type="term" value="C:extracellular space"/>
    <property type="evidence" value="ECO:0007669"/>
    <property type="project" value="TreeGrafter"/>
</dbReference>
<evidence type="ECO:0000256" key="3">
    <source>
        <dbReference type="ARBA" id="ARBA00022645"/>
    </source>
</evidence>
<dbReference type="GO" id="GO:0004181">
    <property type="term" value="F:metallocarboxypeptidase activity"/>
    <property type="evidence" value="ECO:0007669"/>
    <property type="project" value="InterPro"/>
</dbReference>
<evidence type="ECO:0000256" key="5">
    <source>
        <dbReference type="ARBA" id="ARBA00022723"/>
    </source>
</evidence>
<feature type="region of interest" description="Disordered" evidence="12">
    <location>
        <begin position="123"/>
        <end position="171"/>
    </location>
</feature>
<dbReference type="Pfam" id="PF00246">
    <property type="entry name" value="Peptidase_M14"/>
    <property type="match status" value="1"/>
</dbReference>
<dbReference type="Gene3D" id="3.40.630.10">
    <property type="entry name" value="Zn peptidases"/>
    <property type="match status" value="1"/>
</dbReference>
<evidence type="ECO:0000256" key="12">
    <source>
        <dbReference type="SAM" id="MobiDB-lite"/>
    </source>
</evidence>
<dbReference type="InterPro" id="IPR000834">
    <property type="entry name" value="Peptidase_M14"/>
</dbReference>
<sequence>MVREIHAVRGIYVNNHRIEKFETDAVQLSHPSGTGTAGSSANGHGLLTKDNFTSPQQYYQYLVGEDPVHYIDLLWGKNKTQLPSIFRIGSVPAAATPTPASTTVTYADDPSAIKNTLNNTNLAYRGDYPQPHELQSTVSTLLPPLSTTNKPSRKRKKKPAKPAGAGGANKTALTPETVSLLSRYYSFSCTLTPLQSGSPTQPTAAASTTHRTKTRLLTTTTKRPKVSPAPGRQKKPVVYVDPPVIKRIGGVLESVYKFMENALTSTEYVDESDEIRAVKSTATLSVGEKRPVRAKVKRNTYTQVSAGAPGDDLRESPLAGTEQTWLPVANDATPKLVTISGLPATLTSDGSKNKMTTNIQVTSEYTAATPPTVAKPRPDSSGDDSSEEDSDEDYFDGFGGFAGEEEDDDEEDEEEDDDEDEDDTDGSDESVRPTRQTALSNDKDYEEVAAHVELPVRIKRVKKRRRKQRPAASYEDTAEYSDEDGSDESDESDYDDRGESIEADDDDDEDDEPDAVPEGFFSRVFHTFGRLVRSLGFGGAARGTPEDYSGRSTTPRVHPTVRRRRPTRSTSDQLDWIDLANDLEQEEPPLPGAQVLPTIPTTSSWFELMMPWDFFNPWEADGEQELAASTTQPPEQEVTPGATATPVVAGWLSQLFGSPTTAATTTTKLPPTRAPEQLLAALAQYVAQSATTRRPTAPTGTSQPVSYAGYQLWRIRVPTEDHLRRLHAYRQSPDGLRLQWWTSPDLLRPTDVLVPPGAPADALRDYLDEEGLRHEPTIRDLGRAIAYENPRLTRREQMDLELQHGHPLTWHRYHRYADIVKYVHHLQRRHPQRVQLLHIGRSYEGRPVTVVRVTHANQTARGKRSKRRPAVFVEAGAHGHQWVGPAVATWLLSRLVAEEASADSVLQTHDWYVLPVLNPDGYEYSHRHDRMWSKNRAQTAAPPATGVGQALLTSALNWWHAQGNRSDGPCLGVDLNRNWAYGWQRAAEPARRTPCSDTYAGPEPFSEPEVRALRDFLLTRRRNVRLYLSLQAYGQQLSYPDLQQEGDAPTAAFGDVHEMAAAGLEAMRAEAGEFLYSLEPDTGPAGDGTSAGYARHGAGIRYSYTLHLPDTGTHGFLLPPSNIVPIGRDTFELLKGMVEYS</sequence>
<name>A0A182N1B4_9DIPT</name>
<keyword evidence="6" id="KW-0732">Signal</keyword>
<feature type="compositionally biased region" description="Acidic residues" evidence="12">
    <location>
        <begin position="381"/>
        <end position="395"/>
    </location>
</feature>
<dbReference type="Gene3D" id="3.30.70.340">
    <property type="entry name" value="Metallocarboxypeptidase-like"/>
    <property type="match status" value="1"/>
</dbReference>
<dbReference type="STRING" id="7168.A0A182N1B4"/>
<dbReference type="GO" id="GO:0006508">
    <property type="term" value="P:proteolysis"/>
    <property type="evidence" value="ECO:0007669"/>
    <property type="project" value="UniProtKB-KW"/>
</dbReference>
<dbReference type="Proteomes" id="UP000075884">
    <property type="component" value="Unassembled WGS sequence"/>
</dbReference>
<feature type="compositionally biased region" description="Polar residues" evidence="12">
    <location>
        <begin position="345"/>
        <end position="366"/>
    </location>
</feature>
<evidence type="ECO:0000256" key="11">
    <source>
        <dbReference type="PROSITE-ProRule" id="PRU01379"/>
    </source>
</evidence>
<keyword evidence="15" id="KW-1185">Reference proteome</keyword>
<dbReference type="PANTHER" id="PTHR11705">
    <property type="entry name" value="PROTEASE FAMILY M14 CARBOXYPEPTIDASE A,B"/>
    <property type="match status" value="1"/>
</dbReference>
<dbReference type="PROSITE" id="PS52035">
    <property type="entry name" value="PEPTIDASE_M14"/>
    <property type="match status" value="1"/>
</dbReference>
<dbReference type="EnsemblMetazoa" id="ADIR001422-RA">
    <property type="protein sequence ID" value="ADIR001422-PA"/>
    <property type="gene ID" value="ADIR001422"/>
</dbReference>
<feature type="compositionally biased region" description="Acidic residues" evidence="12">
    <location>
        <begin position="501"/>
        <end position="515"/>
    </location>
</feature>
<feature type="domain" description="Peptidase M14" evidence="13">
    <location>
        <begin position="812"/>
        <end position="1141"/>
    </location>
</feature>
<keyword evidence="4" id="KW-0645">Protease</keyword>
<dbReference type="SUPFAM" id="SSF53187">
    <property type="entry name" value="Zn-dependent exopeptidases"/>
    <property type="match status" value="1"/>
</dbReference>
<organism evidence="14 15">
    <name type="scientific">Anopheles dirus</name>
    <dbReference type="NCBI Taxonomy" id="7168"/>
    <lineage>
        <taxon>Eukaryota</taxon>
        <taxon>Metazoa</taxon>
        <taxon>Ecdysozoa</taxon>
        <taxon>Arthropoda</taxon>
        <taxon>Hexapoda</taxon>
        <taxon>Insecta</taxon>
        <taxon>Pterygota</taxon>
        <taxon>Neoptera</taxon>
        <taxon>Endopterygota</taxon>
        <taxon>Diptera</taxon>
        <taxon>Nematocera</taxon>
        <taxon>Culicoidea</taxon>
        <taxon>Culicidae</taxon>
        <taxon>Anophelinae</taxon>
        <taxon>Anopheles</taxon>
    </lineage>
</organism>
<accession>A0A182N1B4</accession>
<feature type="region of interest" description="Disordered" evidence="12">
    <location>
        <begin position="195"/>
        <end position="234"/>
    </location>
</feature>
<feature type="compositionally biased region" description="Low complexity" evidence="12">
    <location>
        <begin position="134"/>
        <end position="150"/>
    </location>
</feature>
<protein>
    <recommendedName>
        <fullName evidence="13">Peptidase M14 domain-containing protein</fullName>
    </recommendedName>
</protein>
<evidence type="ECO:0000259" key="13">
    <source>
        <dbReference type="PROSITE" id="PS52035"/>
    </source>
</evidence>
<feature type="region of interest" description="Disordered" evidence="12">
    <location>
        <begin position="540"/>
        <end position="574"/>
    </location>
</feature>
<reference evidence="15" key="1">
    <citation type="submission" date="2013-03" db="EMBL/GenBank/DDBJ databases">
        <title>The Genome Sequence of Anopheles dirus WRAIR2.</title>
        <authorList>
            <consortium name="The Broad Institute Genomics Platform"/>
            <person name="Neafsey D.E."/>
            <person name="Walton C."/>
            <person name="Walker B."/>
            <person name="Young S.K."/>
            <person name="Zeng Q."/>
            <person name="Gargeya S."/>
            <person name="Fitzgerald M."/>
            <person name="Haas B."/>
            <person name="Abouelleil A."/>
            <person name="Allen A.W."/>
            <person name="Alvarado L."/>
            <person name="Arachchi H.M."/>
            <person name="Berlin A.M."/>
            <person name="Chapman S.B."/>
            <person name="Gainer-Dewar J."/>
            <person name="Goldberg J."/>
            <person name="Griggs A."/>
            <person name="Gujja S."/>
            <person name="Hansen M."/>
            <person name="Howarth C."/>
            <person name="Imamovic A."/>
            <person name="Ireland A."/>
            <person name="Larimer J."/>
            <person name="McCowan C."/>
            <person name="Murphy C."/>
            <person name="Pearson M."/>
            <person name="Poon T.W."/>
            <person name="Priest M."/>
            <person name="Roberts A."/>
            <person name="Saif S."/>
            <person name="Shea T."/>
            <person name="Sisk P."/>
            <person name="Sykes S."/>
            <person name="Wortman J."/>
            <person name="Nusbaum C."/>
            <person name="Birren B."/>
        </authorList>
    </citation>
    <scope>NUCLEOTIDE SEQUENCE [LARGE SCALE GENOMIC DNA]</scope>
    <source>
        <strain evidence="15">WRAIR2</strain>
    </source>
</reference>
<keyword evidence="10" id="KW-1015">Disulfide bond</keyword>
<evidence type="ECO:0000256" key="9">
    <source>
        <dbReference type="ARBA" id="ARBA00023049"/>
    </source>
</evidence>
<reference evidence="14" key="2">
    <citation type="submission" date="2020-05" db="UniProtKB">
        <authorList>
            <consortium name="EnsemblMetazoa"/>
        </authorList>
    </citation>
    <scope>IDENTIFICATION</scope>
    <source>
        <strain evidence="14">WRAIR2</strain>
    </source>
</reference>
<evidence type="ECO:0000256" key="8">
    <source>
        <dbReference type="ARBA" id="ARBA00022833"/>
    </source>
</evidence>
<feature type="compositionally biased region" description="Basic residues" evidence="12">
    <location>
        <begin position="151"/>
        <end position="160"/>
    </location>
</feature>
<dbReference type="SUPFAM" id="SSF54897">
    <property type="entry name" value="Protease propeptides/inhibitors"/>
    <property type="match status" value="1"/>
</dbReference>
<feature type="compositionally biased region" description="Basic residues" evidence="12">
    <location>
        <begin position="457"/>
        <end position="469"/>
    </location>
</feature>
<keyword evidence="5" id="KW-0479">Metal-binding</keyword>
<evidence type="ECO:0000313" key="14">
    <source>
        <dbReference type="EnsemblMetazoa" id="ADIR001422-PA"/>
    </source>
</evidence>